<comment type="pathway">
    <text evidence="1 9">Amino-acid biosynthesis; L-arginine biosynthesis; N(2)-acetyl-L-ornithine from L-glutamate: step 2/4.</text>
</comment>
<dbReference type="PANTHER" id="PTHR23342:SF0">
    <property type="entry name" value="N-ACETYLGLUTAMATE SYNTHASE, MITOCHONDRIAL"/>
    <property type="match status" value="1"/>
</dbReference>
<dbReference type="InterPro" id="IPR001057">
    <property type="entry name" value="Glu/AcGlu_kinase"/>
</dbReference>
<comment type="catalytic activity">
    <reaction evidence="8 9">
        <text>N-acetyl-L-glutamate + ATP = N-acetyl-L-glutamyl 5-phosphate + ADP</text>
        <dbReference type="Rhea" id="RHEA:14629"/>
        <dbReference type="ChEBI" id="CHEBI:30616"/>
        <dbReference type="ChEBI" id="CHEBI:44337"/>
        <dbReference type="ChEBI" id="CHEBI:57936"/>
        <dbReference type="ChEBI" id="CHEBI:456216"/>
        <dbReference type="EC" id="2.7.2.8"/>
    </reaction>
</comment>
<comment type="subcellular location">
    <subcellularLocation>
        <location evidence="9">Cytoplasm</location>
    </subcellularLocation>
</comment>
<evidence type="ECO:0000256" key="7">
    <source>
        <dbReference type="ARBA" id="ARBA00022840"/>
    </source>
</evidence>
<dbReference type="EC" id="2.7.2.8" evidence="9"/>
<evidence type="ECO:0000256" key="6">
    <source>
        <dbReference type="ARBA" id="ARBA00022777"/>
    </source>
</evidence>
<keyword evidence="7 9" id="KW-0067">ATP-binding</keyword>
<evidence type="ECO:0000256" key="5">
    <source>
        <dbReference type="ARBA" id="ARBA00022741"/>
    </source>
</evidence>
<evidence type="ECO:0000256" key="1">
    <source>
        <dbReference type="ARBA" id="ARBA00004828"/>
    </source>
</evidence>
<dbReference type="GO" id="GO:0005737">
    <property type="term" value="C:cytoplasm"/>
    <property type="evidence" value="ECO:0007669"/>
    <property type="project" value="UniProtKB-SubCell"/>
</dbReference>
<evidence type="ECO:0000313" key="11">
    <source>
        <dbReference type="EMBL" id="MDO4841533.1"/>
    </source>
</evidence>
<feature type="binding site" evidence="9">
    <location>
        <position position="95"/>
    </location>
    <ligand>
        <name>substrate</name>
    </ligand>
</feature>
<dbReference type="PIRSF" id="PIRSF000728">
    <property type="entry name" value="NAGK"/>
    <property type="match status" value="1"/>
</dbReference>
<evidence type="ECO:0000256" key="3">
    <source>
        <dbReference type="ARBA" id="ARBA00022605"/>
    </source>
</evidence>
<dbReference type="AlphaFoldDB" id="A0AA43RGR3"/>
<dbReference type="PANTHER" id="PTHR23342">
    <property type="entry name" value="N-ACETYLGLUTAMATE SYNTHASE"/>
    <property type="match status" value="1"/>
</dbReference>
<gene>
    <name evidence="9 11" type="primary">argB</name>
    <name evidence="11" type="ORF">Q3982_02510</name>
</gene>
<dbReference type="EMBL" id="JAUMVS010000024">
    <property type="protein sequence ID" value="MDO4841533.1"/>
    <property type="molecule type" value="Genomic_DNA"/>
</dbReference>
<comment type="similarity">
    <text evidence="9">Belongs to the acetylglutamate kinase family. ArgB subfamily.</text>
</comment>
<evidence type="ECO:0000256" key="8">
    <source>
        <dbReference type="ARBA" id="ARBA00048141"/>
    </source>
</evidence>
<keyword evidence="6 9" id="KW-0418">Kinase</keyword>
<keyword evidence="2 9" id="KW-0055">Arginine biosynthesis</keyword>
<dbReference type="GO" id="GO:0005524">
    <property type="term" value="F:ATP binding"/>
    <property type="evidence" value="ECO:0007669"/>
    <property type="project" value="UniProtKB-UniRule"/>
</dbReference>
<keyword evidence="5 9" id="KW-0547">Nucleotide-binding</keyword>
<dbReference type="PRINTS" id="PR00474">
    <property type="entry name" value="GLU5KINASE"/>
</dbReference>
<dbReference type="Proteomes" id="UP001168575">
    <property type="component" value="Unassembled WGS sequence"/>
</dbReference>
<feature type="site" description="Transition state stabilizer" evidence="9">
    <location>
        <position position="251"/>
    </location>
</feature>
<feature type="binding site" evidence="9">
    <location>
        <begin position="73"/>
        <end position="74"/>
    </location>
    <ligand>
        <name>substrate</name>
    </ligand>
</feature>
<dbReference type="InterPro" id="IPR004662">
    <property type="entry name" value="AcgluKinase_fam"/>
</dbReference>
<dbReference type="InterPro" id="IPR037528">
    <property type="entry name" value="ArgB"/>
</dbReference>
<keyword evidence="4 9" id="KW-0808">Transferase</keyword>
<reference evidence="11" key="1">
    <citation type="submission" date="2023-07" db="EMBL/GenBank/DDBJ databases">
        <title>Between Cages and Wild: Unraveling the Impact of Captivity on Animal Microbiomes and Antimicrobial Resistance.</title>
        <authorList>
            <person name="Schmartz G.P."/>
            <person name="Rehner J."/>
            <person name="Schuff M.J."/>
            <person name="Becker S.L."/>
            <person name="Kravczyk M."/>
            <person name="Gurevich A."/>
            <person name="Francke R."/>
            <person name="Mueller R."/>
            <person name="Keller V."/>
            <person name="Keller A."/>
        </authorList>
    </citation>
    <scope>NUCLEOTIDE SEQUENCE</scope>
    <source>
        <strain evidence="11">S12M_St_49</strain>
    </source>
</reference>
<comment type="caution">
    <text evidence="11">The sequence shown here is derived from an EMBL/GenBank/DDBJ whole genome shotgun (WGS) entry which is preliminary data.</text>
</comment>
<dbReference type="HAMAP" id="MF_00082">
    <property type="entry name" value="ArgB"/>
    <property type="match status" value="1"/>
</dbReference>
<evidence type="ECO:0000259" key="10">
    <source>
        <dbReference type="Pfam" id="PF00696"/>
    </source>
</evidence>
<evidence type="ECO:0000256" key="4">
    <source>
        <dbReference type="ARBA" id="ARBA00022679"/>
    </source>
</evidence>
<dbReference type="GO" id="GO:0042450">
    <property type="term" value="P:L-arginine biosynthetic process via ornithine"/>
    <property type="evidence" value="ECO:0007669"/>
    <property type="project" value="UniProtKB-UniRule"/>
</dbReference>
<protein>
    <recommendedName>
        <fullName evidence="9">Acetylglutamate kinase</fullName>
        <ecNumber evidence="9">2.7.2.8</ecNumber>
    </recommendedName>
    <alternativeName>
        <fullName evidence="9">N-acetyl-L-glutamate 5-phosphotransferase</fullName>
    </alternativeName>
    <alternativeName>
        <fullName evidence="9">NAG kinase</fullName>
        <shortName evidence="9">NAGK</shortName>
    </alternativeName>
</protein>
<dbReference type="GO" id="GO:0003991">
    <property type="term" value="F:acetylglutamate kinase activity"/>
    <property type="evidence" value="ECO:0007669"/>
    <property type="project" value="UniProtKB-UniRule"/>
</dbReference>
<feature type="domain" description="Aspartate/glutamate/uridylate kinase" evidence="10">
    <location>
        <begin position="33"/>
        <end position="270"/>
    </location>
</feature>
<evidence type="ECO:0000313" key="12">
    <source>
        <dbReference type="Proteomes" id="UP001168575"/>
    </source>
</evidence>
<dbReference type="NCBIfam" id="TIGR00761">
    <property type="entry name" value="argB"/>
    <property type="match status" value="1"/>
</dbReference>
<keyword evidence="9" id="KW-0963">Cytoplasm</keyword>
<dbReference type="SUPFAM" id="SSF53633">
    <property type="entry name" value="Carbamate kinase-like"/>
    <property type="match status" value="1"/>
</dbReference>
<dbReference type="InterPro" id="IPR001048">
    <property type="entry name" value="Asp/Glu/Uridylate_kinase"/>
</dbReference>
<comment type="function">
    <text evidence="9">Catalyzes the ATP-dependent phosphorylation of N-acetyl-L-glutamate.</text>
</comment>
<proteinExistence type="inferred from homology"/>
<dbReference type="FunFam" id="3.40.1160.10:FF:000004">
    <property type="entry name" value="Acetylglutamate kinase"/>
    <property type="match status" value="1"/>
</dbReference>
<keyword evidence="3 9" id="KW-0028">Amino-acid biosynthesis</keyword>
<name>A0AA43RGR3_9ACTN</name>
<organism evidence="11 12">
    <name type="scientific">Phoenicibacter congonensis</name>
    <dbReference type="NCBI Taxonomy" id="1944646"/>
    <lineage>
        <taxon>Bacteria</taxon>
        <taxon>Bacillati</taxon>
        <taxon>Actinomycetota</taxon>
        <taxon>Coriobacteriia</taxon>
        <taxon>Eggerthellales</taxon>
        <taxon>Eggerthellaceae</taxon>
        <taxon>Phoenicibacter</taxon>
    </lineage>
</organism>
<dbReference type="Pfam" id="PF00696">
    <property type="entry name" value="AA_kinase"/>
    <property type="match status" value="1"/>
</dbReference>
<evidence type="ECO:0000256" key="9">
    <source>
        <dbReference type="HAMAP-Rule" id="MF_00082"/>
    </source>
</evidence>
<dbReference type="Gene3D" id="3.40.1160.10">
    <property type="entry name" value="Acetylglutamate kinase-like"/>
    <property type="match status" value="1"/>
</dbReference>
<sequence length="318" mass="33922">MKFANVVQRKKAHTTAGEVLSEAMPWIKEITGKTIVVKYGGAALTSAKLRKEVMADILTLKMLGVKPVIVHGGGTTLSEMLAKKGFKNKFIDGQRVTQEETLGLIRDFITGEINQQLVWEINHHGGIAVGISGIDGGVIVAEARDERFGKTGYITRVNEGLVSDLIDDDYIPVIGTIAIGEDNGVFNVNASLAAGHIAAAIGAHKMVFISDADGLYKEQGNEDSRIANMSKLETIELLDDKQNTTGGTIPKLESCIYALNHGVHSVHFLNGSIPHAMLIEFLSDEGIGTSVSNFGDPAAGASALINGFASRLIENRGI</sequence>
<evidence type="ECO:0000256" key="2">
    <source>
        <dbReference type="ARBA" id="ARBA00022571"/>
    </source>
</evidence>
<keyword evidence="12" id="KW-1185">Reference proteome</keyword>
<feature type="site" description="Transition state stabilizer" evidence="9">
    <location>
        <position position="38"/>
    </location>
</feature>
<dbReference type="InterPro" id="IPR036393">
    <property type="entry name" value="AceGlu_kinase-like_sf"/>
</dbReference>
<accession>A0AA43RGR3</accession>
<feature type="binding site" evidence="9">
    <location>
        <position position="187"/>
    </location>
    <ligand>
        <name>substrate</name>
    </ligand>
</feature>